<proteinExistence type="predicted"/>
<gene>
    <name evidence="1" type="ORF">BE08_16520</name>
</gene>
<dbReference type="Proteomes" id="UP000075420">
    <property type="component" value="Unassembled WGS sequence"/>
</dbReference>
<accession>A0A150PJV1</accession>
<evidence type="ECO:0000313" key="1">
    <source>
        <dbReference type="EMBL" id="KYF55952.1"/>
    </source>
</evidence>
<sequence>MMSTLPLALVCGCAPDVLEEGRLAVTADLAWTGEGESAGPAPGEPSSRGVVSNGIWPNALRPDSIPSTALRALRIQALEGVVSRDFIRYAVGCALDRSQAIPLDGPGRARVDEVHRGEVGLAPEWVDGPLSPVKQRWVSACIAARANRSGVPVMLSMRSQASAQLAAGPEERRAFATREGAFWGNLFSDTPALYTCHVPDSLERARARGRSCATGHDTGAGVVGCGILQRTGDCASACSAAGDPAMGYAACGGSTEVITTFLE</sequence>
<dbReference type="EMBL" id="JELY01001391">
    <property type="protein sequence ID" value="KYF55952.1"/>
    <property type="molecule type" value="Genomic_DNA"/>
</dbReference>
<protein>
    <submittedName>
        <fullName evidence="1">Uncharacterized protein</fullName>
    </submittedName>
</protein>
<reference evidence="1 2" key="1">
    <citation type="submission" date="2014-02" db="EMBL/GenBank/DDBJ databases">
        <title>The small core and large imbalanced accessory genome model reveals a collaborative survival strategy of Sorangium cellulosum strains in nature.</title>
        <authorList>
            <person name="Han K."/>
            <person name="Peng R."/>
            <person name="Blom J."/>
            <person name="Li Y.-Z."/>
        </authorList>
    </citation>
    <scope>NUCLEOTIDE SEQUENCE [LARGE SCALE GENOMIC DNA]</scope>
    <source>
        <strain evidence="1 2">So0157-25</strain>
    </source>
</reference>
<evidence type="ECO:0000313" key="2">
    <source>
        <dbReference type="Proteomes" id="UP000075420"/>
    </source>
</evidence>
<organism evidence="1 2">
    <name type="scientific">Sorangium cellulosum</name>
    <name type="common">Polyangium cellulosum</name>
    <dbReference type="NCBI Taxonomy" id="56"/>
    <lineage>
        <taxon>Bacteria</taxon>
        <taxon>Pseudomonadati</taxon>
        <taxon>Myxococcota</taxon>
        <taxon>Polyangia</taxon>
        <taxon>Polyangiales</taxon>
        <taxon>Polyangiaceae</taxon>
        <taxon>Sorangium</taxon>
    </lineage>
</organism>
<name>A0A150PJV1_SORCE</name>
<comment type="caution">
    <text evidence="1">The sequence shown here is derived from an EMBL/GenBank/DDBJ whole genome shotgun (WGS) entry which is preliminary data.</text>
</comment>
<dbReference type="AlphaFoldDB" id="A0A150PJV1"/>